<sequence>MVRIVSAETNEIIRDTQLERIAVALIKELFRYGFAFVSGSLGCFLIQYGVKEYLTLQKNEKNPEIKHEHNETRWKILTWLIGLLNRNFKSLIYGGLIGIGLWILIQPLIAELRNLNQNVIYYVRD</sequence>
<dbReference type="EMBL" id="PYSW02000020">
    <property type="protein sequence ID" value="KAG2383549.1"/>
    <property type="molecule type" value="Genomic_DNA"/>
</dbReference>
<feature type="transmembrane region" description="Helical" evidence="1">
    <location>
        <begin position="29"/>
        <end position="50"/>
    </location>
</feature>
<dbReference type="AlphaFoldDB" id="A0AA88GM65"/>
<name>A0AA88GM65_NAELO</name>
<comment type="caution">
    <text evidence="2">The sequence shown here is derived from an EMBL/GenBank/DDBJ whole genome shotgun (WGS) entry which is preliminary data.</text>
</comment>
<evidence type="ECO:0000256" key="1">
    <source>
        <dbReference type="SAM" id="Phobius"/>
    </source>
</evidence>
<keyword evidence="3" id="KW-1185">Reference proteome</keyword>
<dbReference type="RefSeq" id="XP_044549228.1">
    <property type="nucleotide sequence ID" value="XM_044693836.1"/>
</dbReference>
<accession>A0AA88GM65</accession>
<dbReference type="Proteomes" id="UP000816034">
    <property type="component" value="Unassembled WGS sequence"/>
</dbReference>
<gene>
    <name evidence="2" type="ORF">C9374_004220</name>
</gene>
<evidence type="ECO:0000313" key="3">
    <source>
        <dbReference type="Proteomes" id="UP000816034"/>
    </source>
</evidence>
<proteinExistence type="predicted"/>
<feature type="transmembrane region" description="Helical" evidence="1">
    <location>
        <begin position="91"/>
        <end position="110"/>
    </location>
</feature>
<dbReference type="GeneID" id="68096675"/>
<reference evidence="2 3" key="1">
    <citation type="journal article" date="2018" name="BMC Genomics">
        <title>The genome of Naegleria lovaniensis, the basis for a comparative approach to unravel pathogenicity factors of the human pathogenic amoeba N. fowleri.</title>
        <authorList>
            <person name="Liechti N."/>
            <person name="Schurch N."/>
            <person name="Bruggmann R."/>
            <person name="Wittwer M."/>
        </authorList>
    </citation>
    <scope>NUCLEOTIDE SEQUENCE [LARGE SCALE GENOMIC DNA]</scope>
    <source>
        <strain evidence="2 3">ATCC 30569</strain>
    </source>
</reference>
<keyword evidence="1" id="KW-1133">Transmembrane helix</keyword>
<keyword evidence="1" id="KW-0472">Membrane</keyword>
<organism evidence="2 3">
    <name type="scientific">Naegleria lovaniensis</name>
    <name type="common">Amoeba</name>
    <dbReference type="NCBI Taxonomy" id="51637"/>
    <lineage>
        <taxon>Eukaryota</taxon>
        <taxon>Discoba</taxon>
        <taxon>Heterolobosea</taxon>
        <taxon>Tetramitia</taxon>
        <taxon>Eutetramitia</taxon>
        <taxon>Vahlkampfiidae</taxon>
        <taxon>Naegleria</taxon>
    </lineage>
</organism>
<evidence type="ECO:0000313" key="2">
    <source>
        <dbReference type="EMBL" id="KAG2383549.1"/>
    </source>
</evidence>
<protein>
    <submittedName>
        <fullName evidence="2">Uncharacterized protein</fullName>
    </submittedName>
</protein>
<keyword evidence="1" id="KW-0812">Transmembrane</keyword>